<dbReference type="AlphaFoldDB" id="A0AA88GSE0"/>
<dbReference type="InterPro" id="IPR027417">
    <property type="entry name" value="P-loop_NTPase"/>
</dbReference>
<dbReference type="EMBL" id="PYSW02000017">
    <property type="protein sequence ID" value="KAG2385995.1"/>
    <property type="molecule type" value="Genomic_DNA"/>
</dbReference>
<gene>
    <name evidence="3" type="ORF">C9374_003144</name>
</gene>
<name>A0AA88GSE0_NAELO</name>
<dbReference type="GeneID" id="68095599"/>
<dbReference type="InterPro" id="IPR001806">
    <property type="entry name" value="Small_GTPase"/>
</dbReference>
<sequence length="332" mass="38705">MLKLPSEILCGVLDWIIHEDQRNSNHSDSSLIDSNCIEKIQIICSFELISFEISKRKEIKNYLENNFWKPLLWRQWSDTSISNNVATISQKEEIMKLLQHKVQNSSLTFKRVYALTNHYKYLFKRNLHQSVKSLGVGKSSITYTMLQRLDANGDFDPTVEDYEKIQIEVNSQPLTLEIVDTQVSLLLPPFEQFIQSCDGLVLVCSVIDRRSFTESIEILKQFIKVKKCQNFPLIYMIHKVDLITRSINRCKREVTVEMVDLAIRELGLVNYSIHESTIKIHSSVKNAFHDFVVKCRNIIPMDYMKLIRNIIKKDSKVFNDFESHQSSSCTLM</sequence>
<dbReference type="SUPFAM" id="SSF52540">
    <property type="entry name" value="P-loop containing nucleoside triphosphate hydrolases"/>
    <property type="match status" value="1"/>
</dbReference>
<evidence type="ECO:0000256" key="2">
    <source>
        <dbReference type="ARBA" id="ARBA00023134"/>
    </source>
</evidence>
<evidence type="ECO:0000313" key="4">
    <source>
        <dbReference type="Proteomes" id="UP000816034"/>
    </source>
</evidence>
<dbReference type="GO" id="GO:0005525">
    <property type="term" value="F:GTP binding"/>
    <property type="evidence" value="ECO:0007669"/>
    <property type="project" value="UniProtKB-KW"/>
</dbReference>
<dbReference type="Proteomes" id="UP000816034">
    <property type="component" value="Unassembled WGS sequence"/>
</dbReference>
<proteinExistence type="predicted"/>
<organism evidence="3 4">
    <name type="scientific">Naegleria lovaniensis</name>
    <name type="common">Amoeba</name>
    <dbReference type="NCBI Taxonomy" id="51637"/>
    <lineage>
        <taxon>Eukaryota</taxon>
        <taxon>Discoba</taxon>
        <taxon>Heterolobosea</taxon>
        <taxon>Tetramitia</taxon>
        <taxon>Eutetramitia</taxon>
        <taxon>Vahlkampfiidae</taxon>
        <taxon>Naegleria</taxon>
    </lineage>
</organism>
<protein>
    <submittedName>
        <fullName evidence="3">Uncharacterized protein</fullName>
    </submittedName>
</protein>
<dbReference type="InterPro" id="IPR020849">
    <property type="entry name" value="Small_GTPase_Ras-type"/>
</dbReference>
<dbReference type="Pfam" id="PF00071">
    <property type="entry name" value="Ras"/>
    <property type="match status" value="1"/>
</dbReference>
<dbReference type="Gene3D" id="3.40.50.300">
    <property type="entry name" value="P-loop containing nucleotide triphosphate hydrolases"/>
    <property type="match status" value="1"/>
</dbReference>
<dbReference type="RefSeq" id="XP_044549988.1">
    <property type="nucleotide sequence ID" value="XM_044692640.1"/>
</dbReference>
<reference evidence="3 4" key="1">
    <citation type="journal article" date="2018" name="BMC Genomics">
        <title>The genome of Naegleria lovaniensis, the basis for a comparative approach to unravel pathogenicity factors of the human pathogenic amoeba N. fowleri.</title>
        <authorList>
            <person name="Liechti N."/>
            <person name="Schurch N."/>
            <person name="Bruggmann R."/>
            <person name="Wittwer M."/>
        </authorList>
    </citation>
    <scope>NUCLEOTIDE SEQUENCE [LARGE SCALE GENOMIC DNA]</scope>
    <source>
        <strain evidence="3 4">ATCC 30569</strain>
    </source>
</reference>
<comment type="caution">
    <text evidence="3">The sequence shown here is derived from an EMBL/GenBank/DDBJ whole genome shotgun (WGS) entry which is preliminary data.</text>
</comment>
<keyword evidence="2" id="KW-0342">GTP-binding</keyword>
<dbReference type="SMART" id="SM00173">
    <property type="entry name" value="RAS"/>
    <property type="match status" value="1"/>
</dbReference>
<keyword evidence="4" id="KW-1185">Reference proteome</keyword>
<keyword evidence="1" id="KW-0547">Nucleotide-binding</keyword>
<dbReference type="PROSITE" id="PS51421">
    <property type="entry name" value="RAS"/>
    <property type="match status" value="1"/>
</dbReference>
<accession>A0AA88GSE0</accession>
<dbReference type="GO" id="GO:0007165">
    <property type="term" value="P:signal transduction"/>
    <property type="evidence" value="ECO:0007669"/>
    <property type="project" value="InterPro"/>
</dbReference>
<evidence type="ECO:0000256" key="1">
    <source>
        <dbReference type="ARBA" id="ARBA00022741"/>
    </source>
</evidence>
<evidence type="ECO:0000313" key="3">
    <source>
        <dbReference type="EMBL" id="KAG2385995.1"/>
    </source>
</evidence>
<dbReference type="GO" id="GO:0003924">
    <property type="term" value="F:GTPase activity"/>
    <property type="evidence" value="ECO:0007669"/>
    <property type="project" value="InterPro"/>
</dbReference>
<dbReference type="PANTHER" id="PTHR24070">
    <property type="entry name" value="RAS, DI-RAS, AND RHEB FAMILY MEMBERS OF SMALL GTPASE SUPERFAMILY"/>
    <property type="match status" value="1"/>
</dbReference>
<dbReference type="GO" id="GO:0016020">
    <property type="term" value="C:membrane"/>
    <property type="evidence" value="ECO:0007669"/>
    <property type="project" value="InterPro"/>
</dbReference>